<dbReference type="EMBL" id="ABJB010277978">
    <property type="status" value="NOT_ANNOTATED_CDS"/>
    <property type="molecule type" value="Genomic_DNA"/>
</dbReference>
<dbReference type="InParanoid" id="B7PM57"/>
<dbReference type="EnsemblMetazoa" id="ISCW018457-RA">
    <property type="protein sequence ID" value="ISCW018457-PA"/>
    <property type="gene ID" value="ISCW018457"/>
</dbReference>
<evidence type="ECO:0000313" key="3">
    <source>
        <dbReference type="EnsemblMetazoa" id="ISCW018457-PA"/>
    </source>
</evidence>
<dbReference type="EMBL" id="ABJB010774256">
    <property type="status" value="NOT_ANNOTATED_CDS"/>
    <property type="molecule type" value="Genomic_DNA"/>
</dbReference>
<evidence type="ECO:0000256" key="1">
    <source>
        <dbReference type="SAM" id="Phobius"/>
    </source>
</evidence>
<dbReference type="Pfam" id="PF07690">
    <property type="entry name" value="MFS_1"/>
    <property type="match status" value="1"/>
</dbReference>
<keyword evidence="1" id="KW-1133">Transmembrane helix</keyword>
<dbReference type="Gene3D" id="1.20.1250.20">
    <property type="entry name" value="MFS general substrate transporter like domains"/>
    <property type="match status" value="1"/>
</dbReference>
<dbReference type="VEuPathDB" id="VectorBase:ISCW018457"/>
<evidence type="ECO:0000313" key="4">
    <source>
        <dbReference type="Proteomes" id="UP000001555"/>
    </source>
</evidence>
<dbReference type="PANTHER" id="PTHR11360">
    <property type="entry name" value="MONOCARBOXYLATE TRANSPORTER"/>
    <property type="match status" value="1"/>
</dbReference>
<feature type="transmembrane region" description="Helical" evidence="1">
    <location>
        <begin position="182"/>
        <end position="203"/>
    </location>
</feature>
<name>B7PM57_IXOSC</name>
<gene>
    <name evidence="2" type="ORF">IscW_ISCW018457</name>
</gene>
<dbReference type="GO" id="GO:0005886">
    <property type="term" value="C:plasma membrane"/>
    <property type="evidence" value="ECO:0000318"/>
    <property type="project" value="GO_Central"/>
</dbReference>
<feature type="transmembrane region" description="Helical" evidence="1">
    <location>
        <begin position="120"/>
        <end position="143"/>
    </location>
</feature>
<dbReference type="EMBL" id="ABJB010495641">
    <property type="status" value="NOT_ANNOTATED_CDS"/>
    <property type="molecule type" value="Genomic_DNA"/>
</dbReference>
<organism>
    <name type="scientific">Ixodes scapularis</name>
    <name type="common">Black-legged tick</name>
    <name type="synonym">Deer tick</name>
    <dbReference type="NCBI Taxonomy" id="6945"/>
    <lineage>
        <taxon>Eukaryota</taxon>
        <taxon>Metazoa</taxon>
        <taxon>Ecdysozoa</taxon>
        <taxon>Arthropoda</taxon>
        <taxon>Chelicerata</taxon>
        <taxon>Arachnida</taxon>
        <taxon>Acari</taxon>
        <taxon>Parasitiformes</taxon>
        <taxon>Ixodida</taxon>
        <taxon>Ixodoidea</taxon>
        <taxon>Ixodidae</taxon>
        <taxon>Ixodinae</taxon>
        <taxon>Ixodes</taxon>
    </lineage>
</organism>
<dbReference type="VEuPathDB" id="VectorBase:ISCI018457"/>
<feature type="transmembrane region" description="Helical" evidence="1">
    <location>
        <begin position="66"/>
        <end position="87"/>
    </location>
</feature>
<dbReference type="Proteomes" id="UP000001555">
    <property type="component" value="Unassembled WGS sequence"/>
</dbReference>
<dbReference type="EMBL" id="ABJB010113890">
    <property type="status" value="NOT_ANNOTATED_CDS"/>
    <property type="molecule type" value="Genomic_DNA"/>
</dbReference>
<feature type="transmembrane region" description="Helical" evidence="1">
    <location>
        <begin position="155"/>
        <end position="176"/>
    </location>
</feature>
<reference evidence="2 4" key="1">
    <citation type="submission" date="2008-03" db="EMBL/GenBank/DDBJ databases">
        <title>Annotation of Ixodes scapularis.</title>
        <authorList>
            <consortium name="Ixodes scapularis Genome Project Consortium"/>
            <person name="Caler E."/>
            <person name="Hannick L.I."/>
            <person name="Bidwell S."/>
            <person name="Joardar V."/>
            <person name="Thiagarajan M."/>
            <person name="Amedeo P."/>
            <person name="Galinsky K.J."/>
            <person name="Schobel S."/>
            <person name="Inman J."/>
            <person name="Hostetler J."/>
            <person name="Miller J."/>
            <person name="Hammond M."/>
            <person name="Megy K."/>
            <person name="Lawson D."/>
            <person name="Kodira C."/>
            <person name="Sutton G."/>
            <person name="Meyer J."/>
            <person name="Hill C.A."/>
            <person name="Birren B."/>
            <person name="Nene V."/>
            <person name="Collins F."/>
            <person name="Alarcon-Chaidez F."/>
            <person name="Wikel S."/>
            <person name="Strausberg R."/>
        </authorList>
    </citation>
    <scope>NUCLEOTIDE SEQUENCE [LARGE SCALE GENOMIC DNA]</scope>
    <source>
        <strain evidence="4">Wikel</strain>
        <strain evidence="2">Wikel colony</strain>
    </source>
</reference>
<evidence type="ECO:0000313" key="2">
    <source>
        <dbReference type="EMBL" id="EEC07679.1"/>
    </source>
</evidence>
<dbReference type="EMBL" id="ABJB010334000">
    <property type="status" value="NOT_ANNOTATED_CDS"/>
    <property type="molecule type" value="Genomic_DNA"/>
</dbReference>
<keyword evidence="1" id="KW-0812">Transmembrane</keyword>
<dbReference type="InterPro" id="IPR011701">
    <property type="entry name" value="MFS"/>
</dbReference>
<dbReference type="PaxDb" id="6945-B7PM57"/>
<dbReference type="AlphaFoldDB" id="B7PM57"/>
<feature type="transmembrane region" description="Helical" evidence="1">
    <location>
        <begin position="27"/>
        <end position="46"/>
    </location>
</feature>
<dbReference type="VEuPathDB" id="VectorBase:ISCP_034982"/>
<reference evidence="3" key="2">
    <citation type="submission" date="2020-05" db="UniProtKB">
        <authorList>
            <consortium name="EnsemblMetazoa"/>
        </authorList>
    </citation>
    <scope>IDENTIFICATION</scope>
    <source>
        <strain evidence="3">wikel</strain>
    </source>
</reference>
<keyword evidence="4" id="KW-1185">Reference proteome</keyword>
<protein>
    <submittedName>
        <fullName evidence="2 3">Monocarboxylate transporter, putative</fullName>
    </submittedName>
</protein>
<dbReference type="InterPro" id="IPR036259">
    <property type="entry name" value="MFS_trans_sf"/>
</dbReference>
<dbReference type="EMBL" id="DS745894">
    <property type="protein sequence ID" value="EEC07679.1"/>
    <property type="molecule type" value="Genomic_DNA"/>
</dbReference>
<proteinExistence type="predicted"/>
<dbReference type="PANTHER" id="PTHR11360:SF303">
    <property type="entry name" value="MAJOR FACILITATOR SUPERFAMILY (MFS) PROFILE DOMAIN-CONTAINING PROTEIN"/>
    <property type="match status" value="1"/>
</dbReference>
<dbReference type="OrthoDB" id="6499973at2759"/>
<dbReference type="InterPro" id="IPR050327">
    <property type="entry name" value="Proton-linked_MCT"/>
</dbReference>
<dbReference type="SUPFAM" id="SSF103473">
    <property type="entry name" value="MFS general substrate transporter"/>
    <property type="match status" value="1"/>
</dbReference>
<sequence>MPKVAVTLPAASSKPEARHQVPDSPRAWYLGILCTIYGFFSWAGIGSSPVLYVGLLRRSGASREDASLPFTAMVCAYYVGSLVYGVLSRWLRERTLLVAASLVTSLSLLTSYFISDIVVLTVVLGVIHGTGVAVVGVVCGMLLSQYFVKYRATAFGLMSVTLSTTGVAFPPLAAWLLDGYGFAATLLVLGALSLHQLVCCVPLETWTPAATSASPPHEADGQQALAVATIDQGVLQAHREENEASTHPSPHTALTQVPAVFGIAEATEYVLNLISEYTVFRAAMRASRHKRLCQRRNPPYAFQSIQSSQLTRSRNDLT</sequence>
<dbReference type="HOGENOM" id="CLU_875174_0_0_1"/>
<keyword evidence="1" id="KW-0472">Membrane</keyword>
<accession>B7PM57</accession>
<dbReference type="GO" id="GO:0008028">
    <property type="term" value="F:monocarboxylic acid transmembrane transporter activity"/>
    <property type="evidence" value="ECO:0000318"/>
    <property type="project" value="GO_Central"/>
</dbReference>
<feature type="transmembrane region" description="Helical" evidence="1">
    <location>
        <begin position="96"/>
        <end position="114"/>
    </location>
</feature>